<dbReference type="NCBIfam" id="TIGR01994">
    <property type="entry name" value="SUF_scaf_2"/>
    <property type="match status" value="1"/>
</dbReference>
<organism evidence="3">
    <name type="scientific">uncultured alpha proteobacterium HF0130_06E21</name>
    <dbReference type="NCBI Taxonomy" id="710808"/>
    <lineage>
        <taxon>Bacteria</taxon>
        <taxon>Pseudomonadati</taxon>
        <taxon>Pseudomonadota</taxon>
        <taxon>Alphaproteobacteria</taxon>
        <taxon>environmental samples</taxon>
    </lineage>
</organism>
<dbReference type="AlphaFoldDB" id="E0XT41"/>
<dbReference type="FunFam" id="3.90.1010.10:FF:000002">
    <property type="entry name" value="Iron-sulfur cluster assembly scaffold protein NifU"/>
    <property type="match status" value="1"/>
</dbReference>
<reference evidence="3" key="1">
    <citation type="journal article" date="2011" name="Environ. Microbiol.">
        <title>Time-series analyses of Monterey Bay coastal microbial picoplankton using a 'genome proxy' microarray.</title>
        <authorList>
            <person name="Rich V.I."/>
            <person name="Pham V.D."/>
            <person name="Eppley J."/>
            <person name="Shi Y."/>
            <person name="DeLong E.F."/>
        </authorList>
    </citation>
    <scope>NUCLEOTIDE SEQUENCE</scope>
</reference>
<dbReference type="GO" id="GO:0005506">
    <property type="term" value="F:iron ion binding"/>
    <property type="evidence" value="ECO:0007669"/>
    <property type="project" value="InterPro"/>
</dbReference>
<proteinExistence type="inferred from homology"/>
<dbReference type="EMBL" id="GU474868">
    <property type="protein sequence ID" value="ADI17582.1"/>
    <property type="molecule type" value="Genomic_DNA"/>
</dbReference>
<dbReference type="GO" id="GO:0016226">
    <property type="term" value="P:iron-sulfur cluster assembly"/>
    <property type="evidence" value="ECO:0007669"/>
    <property type="project" value="InterPro"/>
</dbReference>
<dbReference type="CDD" id="cd06664">
    <property type="entry name" value="IscU_like"/>
    <property type="match status" value="1"/>
</dbReference>
<dbReference type="GO" id="GO:0051536">
    <property type="term" value="F:iron-sulfur cluster binding"/>
    <property type="evidence" value="ECO:0007669"/>
    <property type="project" value="InterPro"/>
</dbReference>
<dbReference type="Gene3D" id="3.90.1010.10">
    <property type="match status" value="1"/>
</dbReference>
<dbReference type="PANTHER" id="PTHR10093">
    <property type="entry name" value="IRON-SULFUR CLUSTER ASSEMBLY ENZYME NIFU HOMOLOG"/>
    <property type="match status" value="1"/>
</dbReference>
<dbReference type="SUPFAM" id="SSF82649">
    <property type="entry name" value="SufE/NifU"/>
    <property type="match status" value="1"/>
</dbReference>
<feature type="non-terminal residue" evidence="3">
    <location>
        <position position="1"/>
    </location>
</feature>
<comment type="similarity">
    <text evidence="1">Belongs to the NifU family.</text>
</comment>
<dbReference type="InterPro" id="IPR002871">
    <property type="entry name" value="NIF_FeS_clus_asmbl_NifU_N"/>
</dbReference>
<accession>E0XT41</accession>
<protein>
    <submittedName>
        <fullName evidence="3">NifU homolog involved in Fe-S cluster formation</fullName>
    </submittedName>
</protein>
<name>E0XT41_9PROT</name>
<dbReference type="Pfam" id="PF01592">
    <property type="entry name" value="NifU_N"/>
    <property type="match status" value="1"/>
</dbReference>
<sequence>VDRRAAYHRHRPRQGKRDFLRARLRTSPRCCDDHRPCGGCGARWPSLCAAADGADGRAGNRPGVDRALQQPFGYRRARGGAGRRAGAIWLMSDELRELYQEVILEHGKNPRNFHASDDATNEARGNNPLCGDQLVVYLKLDGDGRVEDASFVGKGCAISMASASMMTELVKGRTQGEVETLFEAFHDMCTGEENGHDLPEDVDKLRVLSGVREFPTRVKCATLPWHAIVAALQGDKEITTE</sequence>
<evidence type="ECO:0000259" key="2">
    <source>
        <dbReference type="Pfam" id="PF01592"/>
    </source>
</evidence>
<evidence type="ECO:0000256" key="1">
    <source>
        <dbReference type="ARBA" id="ARBA00006420"/>
    </source>
</evidence>
<evidence type="ECO:0000313" key="3">
    <source>
        <dbReference type="EMBL" id="ADI17582.1"/>
    </source>
</evidence>
<feature type="domain" description="NIF system FeS cluster assembly NifU N-terminal" evidence="2">
    <location>
        <begin position="99"/>
        <end position="197"/>
    </location>
</feature>